<feature type="domain" description="Dynamin stalk" evidence="1">
    <location>
        <begin position="59"/>
        <end position="103"/>
    </location>
</feature>
<dbReference type="EMBL" id="JASCZI010182839">
    <property type="protein sequence ID" value="MED6188697.1"/>
    <property type="molecule type" value="Genomic_DNA"/>
</dbReference>
<name>A0ABU6WTM0_9FABA</name>
<dbReference type="InterPro" id="IPR000375">
    <property type="entry name" value="Dynamin_stalk"/>
</dbReference>
<proteinExistence type="predicted"/>
<evidence type="ECO:0000313" key="3">
    <source>
        <dbReference type="Proteomes" id="UP001341840"/>
    </source>
</evidence>
<dbReference type="PANTHER" id="PTHR11566:SF224">
    <property type="entry name" value="DYNAMIN-RELATED PROTEIN 1E-LIKE"/>
    <property type="match status" value="1"/>
</dbReference>
<protein>
    <recommendedName>
        <fullName evidence="1">Dynamin stalk domain-containing protein</fullName>
    </recommendedName>
</protein>
<evidence type="ECO:0000259" key="1">
    <source>
        <dbReference type="Pfam" id="PF01031"/>
    </source>
</evidence>
<feature type="non-terminal residue" evidence="2">
    <location>
        <position position="1"/>
    </location>
</feature>
<dbReference type="Proteomes" id="UP001341840">
    <property type="component" value="Unassembled WGS sequence"/>
</dbReference>
<dbReference type="SUPFAM" id="SSF52540">
    <property type="entry name" value="P-loop containing nucleoside triphosphate hydrolases"/>
    <property type="match status" value="1"/>
</dbReference>
<dbReference type="PANTHER" id="PTHR11566">
    <property type="entry name" value="DYNAMIN"/>
    <property type="match status" value="1"/>
</dbReference>
<comment type="caution">
    <text evidence="2">The sequence shown here is derived from an EMBL/GenBank/DDBJ whole genome shotgun (WGS) entry which is preliminary data.</text>
</comment>
<organism evidence="2 3">
    <name type="scientific">Stylosanthes scabra</name>
    <dbReference type="NCBI Taxonomy" id="79078"/>
    <lineage>
        <taxon>Eukaryota</taxon>
        <taxon>Viridiplantae</taxon>
        <taxon>Streptophyta</taxon>
        <taxon>Embryophyta</taxon>
        <taxon>Tracheophyta</taxon>
        <taxon>Spermatophyta</taxon>
        <taxon>Magnoliopsida</taxon>
        <taxon>eudicotyledons</taxon>
        <taxon>Gunneridae</taxon>
        <taxon>Pentapetalae</taxon>
        <taxon>rosids</taxon>
        <taxon>fabids</taxon>
        <taxon>Fabales</taxon>
        <taxon>Fabaceae</taxon>
        <taxon>Papilionoideae</taxon>
        <taxon>50 kb inversion clade</taxon>
        <taxon>dalbergioids sensu lato</taxon>
        <taxon>Dalbergieae</taxon>
        <taxon>Pterocarpus clade</taxon>
        <taxon>Stylosanthes</taxon>
    </lineage>
</organism>
<sequence length="115" mass="12854">HEIESMIYSYIEKPNYLILAITLAKQDIATSDAIKVALQTFGVLTKLLLMDKGPNALNADINRNTDMIAARQRESEFFATNPDYSHLASKMGSQHLASLLSKVSIYPFIHLESLL</sequence>
<evidence type="ECO:0000313" key="2">
    <source>
        <dbReference type="EMBL" id="MED6188697.1"/>
    </source>
</evidence>
<dbReference type="Pfam" id="PF01031">
    <property type="entry name" value="Dynamin_M"/>
    <property type="match status" value="1"/>
</dbReference>
<dbReference type="InterPro" id="IPR027417">
    <property type="entry name" value="P-loop_NTPase"/>
</dbReference>
<dbReference type="InterPro" id="IPR022812">
    <property type="entry name" value="Dynamin"/>
</dbReference>
<accession>A0ABU6WTM0</accession>
<reference evidence="2 3" key="1">
    <citation type="journal article" date="2023" name="Plants (Basel)">
        <title>Bridging the Gap: Combining Genomics and Transcriptomics Approaches to Understand Stylosanthes scabra, an Orphan Legume from the Brazilian Caatinga.</title>
        <authorList>
            <person name="Ferreira-Neto J.R.C."/>
            <person name="da Silva M.D."/>
            <person name="Binneck E."/>
            <person name="de Melo N.F."/>
            <person name="da Silva R.H."/>
            <person name="de Melo A.L.T.M."/>
            <person name="Pandolfi V."/>
            <person name="Bustamante F.O."/>
            <person name="Brasileiro-Vidal A.C."/>
            <person name="Benko-Iseppon A.M."/>
        </authorList>
    </citation>
    <scope>NUCLEOTIDE SEQUENCE [LARGE SCALE GENOMIC DNA]</scope>
    <source>
        <tissue evidence="2">Leaves</tissue>
    </source>
</reference>
<dbReference type="Gene3D" id="3.40.50.300">
    <property type="entry name" value="P-loop containing nucleotide triphosphate hydrolases"/>
    <property type="match status" value="1"/>
</dbReference>
<gene>
    <name evidence="2" type="ORF">PIB30_088319</name>
</gene>
<keyword evidence="3" id="KW-1185">Reference proteome</keyword>